<dbReference type="Gene3D" id="3.40.250.10">
    <property type="entry name" value="Rhodanese-like domain"/>
    <property type="match status" value="1"/>
</dbReference>
<dbReference type="InterPro" id="IPR035969">
    <property type="entry name" value="Rab-GAP_TBC_sf"/>
</dbReference>
<feature type="domain" description="Rab-GAP TBC" evidence="6">
    <location>
        <begin position="32"/>
        <end position="209"/>
    </location>
</feature>
<dbReference type="InterPro" id="IPR039755">
    <property type="entry name" value="TBC1D23"/>
</dbReference>
<keyword evidence="3" id="KW-0217">Developmental protein</keyword>
<gene>
    <name evidence="8" type="primary">CSON006983</name>
</gene>
<evidence type="ECO:0000256" key="1">
    <source>
        <dbReference type="ARBA" id="ARBA00004601"/>
    </source>
</evidence>
<dbReference type="GO" id="GO:0042147">
    <property type="term" value="P:retrograde transport, endosome to Golgi"/>
    <property type="evidence" value="ECO:0007669"/>
    <property type="project" value="InterPro"/>
</dbReference>
<dbReference type="SUPFAM" id="SSF47923">
    <property type="entry name" value="Ypt/Rab-GAP domain of gyp1p"/>
    <property type="match status" value="2"/>
</dbReference>
<dbReference type="PANTHER" id="PTHR13297">
    <property type="entry name" value="TBC1 DOMAIN FAMILY MEMBER 23-RELATED"/>
    <property type="match status" value="1"/>
</dbReference>
<dbReference type="GO" id="GO:0005802">
    <property type="term" value="C:trans-Golgi network"/>
    <property type="evidence" value="ECO:0007669"/>
    <property type="project" value="TreeGrafter"/>
</dbReference>
<dbReference type="Pfam" id="PF00566">
    <property type="entry name" value="RabGAP-TBC"/>
    <property type="match status" value="1"/>
</dbReference>
<reference evidence="8" key="1">
    <citation type="submission" date="2018-07" db="EMBL/GenBank/DDBJ databases">
        <authorList>
            <person name="Quirk P.G."/>
            <person name="Krulwich T.A."/>
        </authorList>
    </citation>
    <scope>NUCLEOTIDE SEQUENCE</scope>
</reference>
<dbReference type="SMART" id="SM00164">
    <property type="entry name" value="TBC"/>
    <property type="match status" value="1"/>
</dbReference>
<dbReference type="Pfam" id="PF00581">
    <property type="entry name" value="Rhodanese"/>
    <property type="match status" value="1"/>
</dbReference>
<dbReference type="PROSITE" id="PS50086">
    <property type="entry name" value="TBC_RABGAP"/>
    <property type="match status" value="1"/>
</dbReference>
<dbReference type="EMBL" id="UFQT01002631">
    <property type="protein sequence ID" value="SSX33818.1"/>
    <property type="molecule type" value="Genomic_DNA"/>
</dbReference>
<dbReference type="OMA" id="CSLAHYY"/>
<proteinExistence type="predicted"/>
<accession>A0A336N5M7</accession>
<dbReference type="CDD" id="cd20788">
    <property type="entry name" value="TBC1D23_C-like"/>
    <property type="match status" value="1"/>
</dbReference>
<dbReference type="VEuPathDB" id="VectorBase:CSON006983"/>
<dbReference type="InterPro" id="IPR036873">
    <property type="entry name" value="Rhodanese-like_dom_sf"/>
</dbReference>
<dbReference type="Pfam" id="PF19430">
    <property type="entry name" value="TBC1D23_C"/>
    <property type="match status" value="1"/>
</dbReference>
<comment type="subcellular location">
    <subcellularLocation>
        <location evidence="1">Golgi apparatus</location>
        <location evidence="1">trans-Golgi network</location>
    </subcellularLocation>
</comment>
<dbReference type="InterPro" id="IPR045799">
    <property type="entry name" value="TBC1D23_C"/>
</dbReference>
<feature type="compositionally biased region" description="Basic and acidic residues" evidence="5">
    <location>
        <begin position="449"/>
        <end position="459"/>
    </location>
</feature>
<feature type="region of interest" description="Disordered" evidence="5">
    <location>
        <begin position="449"/>
        <end position="471"/>
    </location>
</feature>
<evidence type="ECO:0000313" key="8">
    <source>
        <dbReference type="EMBL" id="SSX33818.1"/>
    </source>
</evidence>
<evidence type="ECO:0000256" key="2">
    <source>
        <dbReference type="ARBA" id="ARBA00014207"/>
    </source>
</evidence>
<dbReference type="PANTHER" id="PTHR13297:SF5">
    <property type="entry name" value="TBC1 DOMAIN FAMILY MEMBER 23"/>
    <property type="match status" value="1"/>
</dbReference>
<name>A0A336N5M7_CULSO</name>
<feature type="compositionally biased region" description="Polar residues" evidence="5">
    <location>
        <begin position="460"/>
        <end position="469"/>
    </location>
</feature>
<evidence type="ECO:0000259" key="6">
    <source>
        <dbReference type="PROSITE" id="PS50086"/>
    </source>
</evidence>
<protein>
    <recommendedName>
        <fullName evidence="2">TBC1 domain family member 23</fullName>
    </recommendedName>
</protein>
<dbReference type="AlphaFoldDB" id="A0A336N5M7"/>
<evidence type="ECO:0000256" key="4">
    <source>
        <dbReference type="ARBA" id="ARBA00023034"/>
    </source>
</evidence>
<dbReference type="GO" id="GO:0005829">
    <property type="term" value="C:cytosol"/>
    <property type="evidence" value="ECO:0007669"/>
    <property type="project" value="GOC"/>
</dbReference>
<evidence type="ECO:0000259" key="7">
    <source>
        <dbReference type="PROSITE" id="PS50206"/>
    </source>
</evidence>
<evidence type="ECO:0000256" key="5">
    <source>
        <dbReference type="SAM" id="MobiDB-lite"/>
    </source>
</evidence>
<feature type="domain" description="Rhodanese" evidence="7">
    <location>
        <begin position="324"/>
        <end position="430"/>
    </location>
</feature>
<dbReference type="PROSITE" id="PS50206">
    <property type="entry name" value="RHODANESE_3"/>
    <property type="match status" value="1"/>
</dbReference>
<dbReference type="InterPro" id="IPR000195">
    <property type="entry name" value="Rab-GAP-TBC_dom"/>
</dbReference>
<dbReference type="InterPro" id="IPR001763">
    <property type="entry name" value="Rhodanese-like_dom"/>
</dbReference>
<dbReference type="GO" id="GO:0099041">
    <property type="term" value="P:vesicle tethering to Golgi"/>
    <property type="evidence" value="ECO:0007669"/>
    <property type="project" value="TreeGrafter"/>
</dbReference>
<organism evidence="8">
    <name type="scientific">Culicoides sonorensis</name>
    <name type="common">Biting midge</name>
    <dbReference type="NCBI Taxonomy" id="179676"/>
    <lineage>
        <taxon>Eukaryota</taxon>
        <taxon>Metazoa</taxon>
        <taxon>Ecdysozoa</taxon>
        <taxon>Arthropoda</taxon>
        <taxon>Hexapoda</taxon>
        <taxon>Insecta</taxon>
        <taxon>Pterygota</taxon>
        <taxon>Neoptera</taxon>
        <taxon>Endopterygota</taxon>
        <taxon>Diptera</taxon>
        <taxon>Nematocera</taxon>
        <taxon>Chironomoidea</taxon>
        <taxon>Ceratopogonidae</taxon>
        <taxon>Ceratopogoninae</taxon>
        <taxon>Culicoides</taxon>
        <taxon>Monoculicoides</taxon>
    </lineage>
</organism>
<dbReference type="SUPFAM" id="SSF52821">
    <property type="entry name" value="Rhodanese/Cell cycle control phosphatase"/>
    <property type="match status" value="1"/>
</dbReference>
<dbReference type="Gene3D" id="1.10.472.80">
    <property type="entry name" value="Ypt/Rab-GAP domain of gyp1p, domain 3"/>
    <property type="match status" value="1"/>
</dbReference>
<sequence>MDDTIWLVELESALLENDCGQTDILNICKGREIPEQLRPEVWLCCLNIRNKEDSMKGFDEVFDLPYQRQLRSDIHSSVEKLGNDDDWELMAVMSDLESILTFYCKSKNVEYDSSWIDLLLPLLSLKLKRADTYNLFESIRDSYIPKNAKDAFPLLRLLLQYHDPELLSFLDSKRITPELYASLWFNTLFGGTCILPVVLSLWDVYFQHNDPFLIFFMSLIMLINGRDSIMSMQNDEKGNIVDYLKNMASALEQEDVQDFMQLAQYYSLKTPSTFKTETFQTFFGIKNPLQATNGEKLSLSEALCLPVSVNELVEVSSIERSHPDACKFFLVDCRSADEYNNGHLSNAFHLDYNLMLSDPMAFQTAVNGLLRSQKQAIELHASGEHLCFVSDDDAYVYMVIASFLQKNIKYISILSGGFETIHDYFGDHMLDCLEEHNLQKCSVCRKKRQNGDKLEKDSTAESSPKLTKSSSHDLFGKISSVMKTKSAEVKGKIFEYIVNPVQTPTTPLTDRHVYPNERNGKRYRNVPPVFSIDDTDDGDMSQVFQEEEEPFETVNLPNFLKDSSIIRSFNCQEVHMNGFMYDTVLAFTNSHIIILRELGQDKLAKVVAKRSLSSIVKITAKKRHQNLITFKYGVPEGENLIITDMDRFLIPNASEATKSISKLILKQL</sequence>
<keyword evidence="4" id="KW-0333">Golgi apparatus</keyword>
<evidence type="ECO:0000256" key="3">
    <source>
        <dbReference type="ARBA" id="ARBA00022473"/>
    </source>
</evidence>